<dbReference type="FunFam" id="3.40.50.1980:FF:000001">
    <property type="entry name" value="Histidinol dehydrogenase"/>
    <property type="match status" value="1"/>
</dbReference>
<dbReference type="GO" id="GO:0005829">
    <property type="term" value="C:cytosol"/>
    <property type="evidence" value="ECO:0007669"/>
    <property type="project" value="TreeGrafter"/>
</dbReference>
<comment type="pathway">
    <text evidence="14">Amino-acid biosynthesis; L-histidine biosynthesis; L-histidine from 5-phospho-alpha-D-ribose 1-diphosphate: step 9/9.</text>
</comment>
<dbReference type="AlphaFoldDB" id="A0A3R8MSL2"/>
<dbReference type="EC" id="1.1.1.23" evidence="14"/>
<dbReference type="Gene3D" id="1.20.5.1300">
    <property type="match status" value="1"/>
</dbReference>
<evidence type="ECO:0000256" key="8">
    <source>
        <dbReference type="ARBA" id="ARBA00022833"/>
    </source>
</evidence>
<evidence type="ECO:0000256" key="2">
    <source>
        <dbReference type="ARBA" id="ARBA00005011"/>
    </source>
</evidence>
<comment type="similarity">
    <text evidence="13">Belongs to the class-II pyridoxal-phosphate-dependent aminotransferase family. Histidinol-phosphate aminotransferase subfamily.</text>
</comment>
<evidence type="ECO:0000256" key="14">
    <source>
        <dbReference type="HAMAP-Rule" id="MF_01024"/>
    </source>
</evidence>
<dbReference type="SUPFAM" id="SSF53383">
    <property type="entry name" value="PLP-dependent transferases"/>
    <property type="match status" value="1"/>
</dbReference>
<evidence type="ECO:0000313" key="17">
    <source>
        <dbReference type="Proteomes" id="UP000270261"/>
    </source>
</evidence>
<comment type="catalytic activity">
    <reaction evidence="14">
        <text>L-histidinol + 2 NAD(+) + H2O = L-histidine + 2 NADH + 3 H(+)</text>
        <dbReference type="Rhea" id="RHEA:20641"/>
        <dbReference type="ChEBI" id="CHEBI:15377"/>
        <dbReference type="ChEBI" id="CHEBI:15378"/>
        <dbReference type="ChEBI" id="CHEBI:57540"/>
        <dbReference type="ChEBI" id="CHEBI:57595"/>
        <dbReference type="ChEBI" id="CHEBI:57699"/>
        <dbReference type="ChEBI" id="CHEBI:57945"/>
        <dbReference type="EC" id="1.1.1.23"/>
    </reaction>
</comment>
<dbReference type="Gene3D" id="3.40.50.1980">
    <property type="entry name" value="Nitrogenase molybdenum iron protein domain"/>
    <property type="match status" value="2"/>
</dbReference>
<dbReference type="Gene3D" id="3.90.1150.10">
    <property type="entry name" value="Aspartate Aminotransferase, domain 1"/>
    <property type="match status" value="1"/>
</dbReference>
<dbReference type="HAMAP" id="MF_01024">
    <property type="entry name" value="HisD"/>
    <property type="match status" value="1"/>
</dbReference>
<reference evidence="16 17" key="1">
    <citation type="submission" date="2018-11" db="EMBL/GenBank/DDBJ databases">
        <title>Genome sequencing of Lautropia sp. KCOM 2505 (= ChDC F240).</title>
        <authorList>
            <person name="Kook J.-K."/>
            <person name="Park S.-N."/>
            <person name="Lim Y.K."/>
        </authorList>
    </citation>
    <scope>NUCLEOTIDE SEQUENCE [LARGE SCALE GENOMIC DNA]</scope>
    <source>
        <strain evidence="16 17">KCOM 2505</strain>
    </source>
</reference>
<keyword evidence="7 14" id="KW-0479">Metal-binding</keyword>
<feature type="binding site" evidence="14">
    <location>
        <position position="329"/>
    </location>
    <ligand>
        <name>substrate</name>
    </ligand>
</feature>
<feature type="domain" description="Aminotransferase class I/classII large" evidence="15">
    <location>
        <begin position="526"/>
        <end position="881"/>
    </location>
</feature>
<evidence type="ECO:0000256" key="4">
    <source>
        <dbReference type="ARBA" id="ARBA00011738"/>
    </source>
</evidence>
<keyword evidence="14" id="KW-0520">NAD</keyword>
<feature type="binding site" evidence="14">
    <location>
        <position position="260"/>
    </location>
    <ligand>
        <name>substrate</name>
    </ligand>
</feature>
<evidence type="ECO:0000256" key="12">
    <source>
        <dbReference type="ARBA" id="ARBA00047481"/>
    </source>
</evidence>
<keyword evidence="5 13" id="KW-0032">Aminotransferase</keyword>
<sequence length="895" mass="94266">MINRLDIADADFAARLARLLHWSPEQDQGIETAVSGILADIRARGDEALLDYTRRFDRVPATQAADLRLTKADLQAALDSLPATERTALERAAERIRRYHEHQRAASWMYTEADGTRLGQRVLPLDRVGLYVPGGKAAYPSSVLMNAIPARVAGVPELVMVVPTPDGVRNPAVLAAACLAGIEEVYTIGGAQAVAALAYGTPMIRPVDKIVGPGNAYVAEAKRRVFGTVGIDMIAGPSEILVVSDGSVPPDWVAVDLFSQAEHDEMAQSILISTDAAFLDAVAESVARLLPAQPRQAVIGKSLADRGALIRVDTLEQAAGLVNQVAPEHLELAVRDVDGLMTHIRHAGAIFMGRWGCEALGDYCAGPSHVLPTMRTARFSSPLGVYDFQKRSSLIEPSAEGADHLAKVAATLARTEGLEAHAQSAEFRLASRQVDESGAAAGRDVSGAGHDVSAAGIGVADAASVDHANTGSAASGAGVTPRGSAGTVGLITQQPAMATQAAVRVARHVRPDVQAMHAYGVPDATDAIKLDAMENPFRLPEALQAELGRMLAALAINRYPSGTTYRALKQAIAVQDGLLGADAQPDVSRLVLGNGSDELISLLCQLVAQPGAVVMAPAPSFVMYEMSAKLAGASFVPVPLQADFSLDMPAMLQAIETYRPALVFLAYPNNPTGNLFDTAAVQAILRATDGLVVLDEAYAPFAGGASWMSQLDAWPNLAVMRTCSKWGLAGARLGYLAAQPVWTEPLDRIRPPYNISVLDAEATRFALQHFEVFAQQTAALCEARTTLAVRLQALVGSQGSLGANGLDTVYPSAANFVLVRVADTVAGATPTAQPSRASRVATAMRERGVLIKDASRMHPLLANCLRLTVGAPAENEAMLAALTEALQAIPAGREA</sequence>
<feature type="binding site" evidence="14">
    <location>
        <position position="421"/>
    </location>
    <ligand>
        <name>Zn(2+)</name>
        <dbReference type="ChEBI" id="CHEBI:29105"/>
    </ligand>
</feature>
<dbReference type="GO" id="GO:0004399">
    <property type="term" value="F:histidinol dehydrogenase activity"/>
    <property type="evidence" value="ECO:0007669"/>
    <property type="project" value="UniProtKB-UniRule"/>
</dbReference>
<feature type="binding site" evidence="14">
    <location>
        <position position="263"/>
    </location>
    <ligand>
        <name>Zn(2+)</name>
        <dbReference type="ChEBI" id="CHEBI:29105"/>
    </ligand>
</feature>
<dbReference type="PANTHER" id="PTHR21256">
    <property type="entry name" value="HISTIDINOL DEHYDROGENASE HDH"/>
    <property type="match status" value="1"/>
</dbReference>
<feature type="active site" description="Proton acceptor" evidence="14">
    <location>
        <position position="329"/>
    </location>
</feature>
<dbReference type="InterPro" id="IPR005861">
    <property type="entry name" value="HisP_aminotrans"/>
</dbReference>
<keyword evidence="17" id="KW-1185">Reference proteome</keyword>
<dbReference type="InterPro" id="IPR001692">
    <property type="entry name" value="Histidinol_DH_CS"/>
</dbReference>
<feature type="binding site" evidence="14">
    <location>
        <position position="192"/>
    </location>
    <ligand>
        <name>NAD(+)</name>
        <dbReference type="ChEBI" id="CHEBI:57540"/>
    </ligand>
</feature>
<evidence type="ECO:0000256" key="10">
    <source>
        <dbReference type="ARBA" id="ARBA00023002"/>
    </source>
</evidence>
<dbReference type="PANTHER" id="PTHR21256:SF2">
    <property type="entry name" value="HISTIDINE BIOSYNTHESIS TRIFUNCTIONAL PROTEIN"/>
    <property type="match status" value="1"/>
</dbReference>
<dbReference type="Pfam" id="PF00155">
    <property type="entry name" value="Aminotran_1_2"/>
    <property type="match status" value="1"/>
</dbReference>
<evidence type="ECO:0000313" key="16">
    <source>
        <dbReference type="EMBL" id="RRN44138.1"/>
    </source>
</evidence>
<feature type="binding site" evidence="14">
    <location>
        <position position="421"/>
    </location>
    <ligand>
        <name>substrate</name>
    </ligand>
</feature>
<dbReference type="CDD" id="cd06572">
    <property type="entry name" value="Histidinol_dh"/>
    <property type="match status" value="1"/>
</dbReference>
<comment type="catalytic activity">
    <reaction evidence="12 13">
        <text>L-histidinol phosphate + 2-oxoglutarate = 3-(imidazol-4-yl)-2-oxopropyl phosphate + L-glutamate</text>
        <dbReference type="Rhea" id="RHEA:23744"/>
        <dbReference type="ChEBI" id="CHEBI:16810"/>
        <dbReference type="ChEBI" id="CHEBI:29985"/>
        <dbReference type="ChEBI" id="CHEBI:57766"/>
        <dbReference type="ChEBI" id="CHEBI:57980"/>
        <dbReference type="EC" id="2.6.1.9"/>
    </reaction>
</comment>
<evidence type="ECO:0000256" key="6">
    <source>
        <dbReference type="ARBA" id="ARBA00022679"/>
    </source>
</evidence>
<organism evidence="16 17">
    <name type="scientific">Lautropia dentalis</name>
    <dbReference type="NCBI Taxonomy" id="2490857"/>
    <lineage>
        <taxon>Bacteria</taxon>
        <taxon>Pseudomonadati</taxon>
        <taxon>Pseudomonadota</taxon>
        <taxon>Betaproteobacteria</taxon>
        <taxon>Burkholderiales</taxon>
        <taxon>Burkholderiaceae</taxon>
        <taxon>Lautropia</taxon>
    </lineage>
</organism>
<comment type="cofactor">
    <cofactor evidence="1 13">
        <name>pyridoxal 5'-phosphate</name>
        <dbReference type="ChEBI" id="CHEBI:597326"/>
    </cofactor>
</comment>
<dbReference type="Gene3D" id="3.40.640.10">
    <property type="entry name" value="Type I PLP-dependent aspartate aminotransferase-like (Major domain)"/>
    <property type="match status" value="1"/>
</dbReference>
<dbReference type="GO" id="GO:0000105">
    <property type="term" value="P:L-histidine biosynthetic process"/>
    <property type="evidence" value="ECO:0007669"/>
    <property type="project" value="UniProtKB-UniRule"/>
</dbReference>
<evidence type="ECO:0000259" key="15">
    <source>
        <dbReference type="Pfam" id="PF00155"/>
    </source>
</evidence>
<dbReference type="InterPro" id="IPR012131">
    <property type="entry name" value="Hstdl_DH"/>
</dbReference>
<dbReference type="CDD" id="cd00609">
    <property type="entry name" value="AAT_like"/>
    <property type="match status" value="1"/>
</dbReference>
<evidence type="ECO:0000256" key="5">
    <source>
        <dbReference type="ARBA" id="ARBA00022576"/>
    </source>
</evidence>
<feature type="binding site" evidence="14">
    <location>
        <position position="131"/>
    </location>
    <ligand>
        <name>NAD(+)</name>
        <dbReference type="ChEBI" id="CHEBI:57540"/>
    </ligand>
</feature>
<dbReference type="EC" id="2.6.1.9" evidence="13"/>
<evidence type="ECO:0000256" key="7">
    <source>
        <dbReference type="ARBA" id="ARBA00022723"/>
    </source>
</evidence>
<dbReference type="PROSITE" id="PS00611">
    <property type="entry name" value="HISOL_DEHYDROGENASE"/>
    <property type="match status" value="1"/>
</dbReference>
<gene>
    <name evidence="14 16" type="primary">hisD</name>
    <name evidence="13" type="synonym">hisC</name>
    <name evidence="16" type="ORF">EHV23_12285</name>
</gene>
<dbReference type="GO" id="GO:0008270">
    <property type="term" value="F:zinc ion binding"/>
    <property type="evidence" value="ECO:0007669"/>
    <property type="project" value="UniProtKB-UniRule"/>
</dbReference>
<dbReference type="InterPro" id="IPR015422">
    <property type="entry name" value="PyrdxlP-dep_Trfase_small"/>
</dbReference>
<feature type="binding site" evidence="14">
    <location>
        <position position="263"/>
    </location>
    <ligand>
        <name>substrate</name>
    </ligand>
</feature>
<dbReference type="SUPFAM" id="SSF53720">
    <property type="entry name" value="ALDH-like"/>
    <property type="match status" value="1"/>
</dbReference>
<comment type="caution">
    <text evidence="16">The sequence shown here is derived from an EMBL/GenBank/DDBJ whole genome shotgun (WGS) entry which is preliminary data.</text>
</comment>
<accession>A0A3R8MSL2</accession>
<dbReference type="Pfam" id="PF00815">
    <property type="entry name" value="Histidinol_dh"/>
    <property type="match status" value="1"/>
</dbReference>
<comment type="function">
    <text evidence="14">Catalyzes the sequential NAD-dependent oxidations of L-histidinol to L-histidinaldehyde and then to L-histidine.</text>
</comment>
<keyword evidence="13" id="KW-0028">Amino-acid biosynthesis</keyword>
<keyword evidence="10 14" id="KW-0560">Oxidoreductase</keyword>
<evidence type="ECO:0000256" key="9">
    <source>
        <dbReference type="ARBA" id="ARBA00022898"/>
    </source>
</evidence>
<feature type="binding site" evidence="14">
    <location>
        <position position="362"/>
    </location>
    <ligand>
        <name>substrate</name>
    </ligand>
</feature>
<dbReference type="EMBL" id="RRUE01000002">
    <property type="protein sequence ID" value="RRN44138.1"/>
    <property type="molecule type" value="Genomic_DNA"/>
</dbReference>
<feature type="binding site" evidence="14">
    <location>
        <position position="416"/>
    </location>
    <ligand>
        <name>substrate</name>
    </ligand>
</feature>
<proteinExistence type="inferred from homology"/>
<name>A0A3R8MSL2_9BURK</name>
<dbReference type="InterPro" id="IPR015424">
    <property type="entry name" value="PyrdxlP-dep_Trfase"/>
</dbReference>
<evidence type="ECO:0000256" key="3">
    <source>
        <dbReference type="ARBA" id="ARBA00010178"/>
    </source>
</evidence>
<evidence type="ECO:0000256" key="13">
    <source>
        <dbReference type="HAMAP-Rule" id="MF_01023"/>
    </source>
</evidence>
<dbReference type="Proteomes" id="UP000270261">
    <property type="component" value="Unassembled WGS sequence"/>
</dbReference>
<dbReference type="UniPathway" id="UPA00031">
    <property type="reaction ID" value="UER00012"/>
</dbReference>
<keyword evidence="11 13" id="KW-0368">Histidine biosynthesis</keyword>
<dbReference type="GO" id="GO:0030170">
    <property type="term" value="F:pyridoxal phosphate binding"/>
    <property type="evidence" value="ECO:0007669"/>
    <property type="project" value="InterPro"/>
</dbReference>
<dbReference type="NCBIfam" id="TIGR01141">
    <property type="entry name" value="hisC"/>
    <property type="match status" value="1"/>
</dbReference>
<dbReference type="FunFam" id="3.40.50.1980:FF:000026">
    <property type="entry name" value="Histidinol dehydrogenase"/>
    <property type="match status" value="1"/>
</dbReference>
<feature type="active site" description="Proton acceptor" evidence="14">
    <location>
        <position position="328"/>
    </location>
</feature>
<keyword evidence="8 14" id="KW-0862">Zinc</keyword>
<comment type="cofactor">
    <cofactor evidence="14">
        <name>Zn(2+)</name>
        <dbReference type="ChEBI" id="CHEBI:29105"/>
    </cofactor>
    <text evidence="14">Binds 1 zinc ion per subunit.</text>
</comment>
<evidence type="ECO:0000256" key="1">
    <source>
        <dbReference type="ARBA" id="ARBA00001933"/>
    </source>
</evidence>
<dbReference type="InterPro" id="IPR016161">
    <property type="entry name" value="Ald_DH/histidinol_DH"/>
</dbReference>
<feature type="binding site" evidence="14">
    <location>
        <position position="260"/>
    </location>
    <ligand>
        <name>Zn(2+)</name>
        <dbReference type="ChEBI" id="CHEBI:29105"/>
    </ligand>
</feature>
<dbReference type="GO" id="GO:0004400">
    <property type="term" value="F:histidinol-phosphate transaminase activity"/>
    <property type="evidence" value="ECO:0007669"/>
    <property type="project" value="UniProtKB-UniRule"/>
</dbReference>
<keyword evidence="9 13" id="KW-0663">Pyridoxal phosphate</keyword>
<dbReference type="HAMAP" id="MF_01023">
    <property type="entry name" value="HisC_aminotrans_2"/>
    <property type="match status" value="1"/>
</dbReference>
<dbReference type="InterPro" id="IPR004839">
    <property type="entry name" value="Aminotransferase_I/II_large"/>
</dbReference>
<feature type="modified residue" description="N6-(pyridoxal phosphate)lysine" evidence="13">
    <location>
        <position position="725"/>
    </location>
</feature>
<comment type="pathway">
    <text evidence="2 13">Amino-acid biosynthesis; L-histidine biosynthesis; L-histidine from 5-phospho-alpha-D-ribose 1-diphosphate: step 7/9.</text>
</comment>
<dbReference type="NCBIfam" id="TIGR00069">
    <property type="entry name" value="hisD"/>
    <property type="match status" value="1"/>
</dbReference>
<feature type="binding site" evidence="14">
    <location>
        <position position="362"/>
    </location>
    <ligand>
        <name>Zn(2+)</name>
        <dbReference type="ChEBI" id="CHEBI:29105"/>
    </ligand>
</feature>
<feature type="binding site" evidence="14">
    <location>
        <position position="238"/>
    </location>
    <ligand>
        <name>substrate</name>
    </ligand>
</feature>
<dbReference type="GO" id="GO:0051287">
    <property type="term" value="F:NAD binding"/>
    <property type="evidence" value="ECO:0007669"/>
    <property type="project" value="InterPro"/>
</dbReference>
<protein>
    <recommendedName>
        <fullName evidence="13 14">Multifunctional fusion protein</fullName>
    </recommendedName>
    <domain>
        <recommendedName>
            <fullName evidence="13">Histidinol-phosphate aminotransferase</fullName>
            <ecNumber evidence="13">2.6.1.9</ecNumber>
        </recommendedName>
        <alternativeName>
            <fullName evidence="13">Imidazole acetol-phosphate transaminase</fullName>
        </alternativeName>
    </domain>
    <domain>
        <recommendedName>
            <fullName evidence="14">Histidinol dehydrogenase</fullName>
            <shortName evidence="14">HDH</shortName>
            <ecNumber evidence="14">1.1.1.23</ecNumber>
        </recommendedName>
    </domain>
</protein>
<comment type="similarity">
    <text evidence="3 14">Belongs to the histidinol dehydrogenase family.</text>
</comment>
<evidence type="ECO:0000256" key="11">
    <source>
        <dbReference type="ARBA" id="ARBA00023102"/>
    </source>
</evidence>
<dbReference type="OrthoDB" id="9805269at2"/>
<keyword evidence="6 13" id="KW-0808">Transferase</keyword>
<comment type="subunit">
    <text evidence="4 13">Homodimer.</text>
</comment>
<dbReference type="PRINTS" id="PR00083">
    <property type="entry name" value="HOLDHDRGNASE"/>
</dbReference>
<dbReference type="InterPro" id="IPR015421">
    <property type="entry name" value="PyrdxlP-dep_Trfase_major"/>
</dbReference>
<feature type="binding site" evidence="14">
    <location>
        <position position="215"/>
    </location>
    <ligand>
        <name>NAD(+)</name>
        <dbReference type="ChEBI" id="CHEBI:57540"/>
    </ligand>
</feature>